<dbReference type="Pfam" id="PF00510">
    <property type="entry name" value="COX3"/>
    <property type="match status" value="1"/>
</dbReference>
<feature type="transmembrane region" description="Helical" evidence="11">
    <location>
        <begin position="181"/>
        <end position="199"/>
    </location>
</feature>
<evidence type="ECO:0000313" key="13">
    <source>
        <dbReference type="EMBL" id="AJP47510.1"/>
    </source>
</evidence>
<evidence type="ECO:0000256" key="4">
    <source>
        <dbReference type="ARBA" id="ARBA00022692"/>
    </source>
</evidence>
<dbReference type="InterPro" id="IPR000298">
    <property type="entry name" value="Cyt_c_oxidase-like_su3"/>
</dbReference>
<accession>A0A0C5J6A0</accession>
<evidence type="ECO:0000256" key="8">
    <source>
        <dbReference type="ARBA" id="ARBA00031400"/>
    </source>
</evidence>
<feature type="transmembrane region" description="Helical" evidence="11">
    <location>
        <begin position="147"/>
        <end position="169"/>
    </location>
</feature>
<evidence type="ECO:0000256" key="10">
    <source>
        <dbReference type="RuleBase" id="RU003376"/>
    </source>
</evidence>
<keyword evidence="7 11" id="KW-0472">Membrane</keyword>
<dbReference type="RefSeq" id="WP_202635710.1">
    <property type="nucleotide sequence ID" value="NZ_CP010554.1"/>
</dbReference>
<sequence length="283" mass="32053">MSTHEESYYYVPGPSAWPLVGSFALLLMAAGAVMVMNKVGPGMPTLLTGLAVLLYMMYGWFRKVVGESQAGEYNKRVDGSFRWGMGWFIFSEVMFFSAFFGALFYIRVISVPDLASVDNALIWPGFKNVWPSAGPGFKDQWEAMLPWGIPAINTLLLLSSGATLTWAHWGLMKNQRTQLNIGLFLTVLLGSVFLWFQVTEYSHAYHEMNLKLSTGGYGSTFFMLTGFHGFHVTLGAIMLAVILFRSLKGHFTPEHHFAFEAVAWYWHFVDVVWLFLFVVVYWL</sequence>
<dbReference type="InterPro" id="IPR035973">
    <property type="entry name" value="Cyt_c_oxidase_su3-like_sf"/>
</dbReference>
<evidence type="ECO:0000256" key="2">
    <source>
        <dbReference type="ARBA" id="ARBA00010581"/>
    </source>
</evidence>
<dbReference type="GO" id="GO:0019646">
    <property type="term" value="P:aerobic electron transport chain"/>
    <property type="evidence" value="ECO:0007669"/>
    <property type="project" value="InterPro"/>
</dbReference>
<dbReference type="CDD" id="cd01665">
    <property type="entry name" value="Cyt_c_Oxidase_III"/>
    <property type="match status" value="1"/>
</dbReference>
<evidence type="ECO:0000256" key="6">
    <source>
        <dbReference type="ARBA" id="ARBA00022989"/>
    </source>
</evidence>
<dbReference type="Gene3D" id="1.20.120.80">
    <property type="entry name" value="Cytochrome c oxidase, subunit III, four-helix bundle"/>
    <property type="match status" value="1"/>
</dbReference>
<keyword evidence="6 11" id="KW-1133">Transmembrane helix</keyword>
<keyword evidence="14" id="KW-1185">Reference proteome</keyword>
<dbReference type="SUPFAM" id="SSF81452">
    <property type="entry name" value="Cytochrome c oxidase subunit III-like"/>
    <property type="match status" value="1"/>
</dbReference>
<gene>
    <name evidence="13" type="ORF">PG1C_01600</name>
</gene>
<evidence type="ECO:0000256" key="1">
    <source>
        <dbReference type="ARBA" id="ARBA00004141"/>
    </source>
</evidence>
<dbReference type="InterPro" id="IPR033945">
    <property type="entry name" value="Cyt_c_oxase_su3_dom"/>
</dbReference>
<dbReference type="InterPro" id="IPR024791">
    <property type="entry name" value="Cyt_c/ubiquinol_Oxase_su3"/>
</dbReference>
<comment type="subcellular location">
    <subcellularLocation>
        <location evidence="10">Cell membrane</location>
        <topology evidence="10">Multi-pass membrane protein</topology>
    </subcellularLocation>
    <subcellularLocation>
        <location evidence="1">Membrane</location>
        <topology evidence="1">Multi-pass membrane protein</topology>
    </subcellularLocation>
</comment>
<feature type="transmembrane region" description="Helical" evidence="11">
    <location>
        <begin position="16"/>
        <end position="36"/>
    </location>
</feature>
<dbReference type="AlphaFoldDB" id="A0A0C5J6A0"/>
<dbReference type="KEGG" id="rbu:PG1C_01600"/>
<evidence type="ECO:0000256" key="11">
    <source>
        <dbReference type="SAM" id="Phobius"/>
    </source>
</evidence>
<feature type="transmembrane region" description="Helical" evidence="11">
    <location>
        <begin position="220"/>
        <end position="244"/>
    </location>
</feature>
<keyword evidence="4 10" id="KW-0812">Transmembrane</keyword>
<proteinExistence type="inferred from homology"/>
<evidence type="ECO:0000256" key="9">
    <source>
        <dbReference type="ARBA" id="ARBA00031625"/>
    </source>
</evidence>
<organism evidence="13 14">
    <name type="scientific">Rugosibacter aromaticivorans</name>
    <dbReference type="NCBI Taxonomy" id="1565605"/>
    <lineage>
        <taxon>Bacteria</taxon>
        <taxon>Pseudomonadati</taxon>
        <taxon>Pseudomonadota</taxon>
        <taxon>Betaproteobacteria</taxon>
        <taxon>Nitrosomonadales</taxon>
        <taxon>Sterolibacteriaceae</taxon>
        <taxon>Rugosibacter</taxon>
    </lineage>
</organism>
<reference evidence="13 14" key="1">
    <citation type="journal article" date="2015" name="Genome Announc.">
        <title>Complete Genome Sequence of a Novel Bacterium within the Family Rhodocyclaceae That Degrades Polycyclic Aromatic Hydrocarbons.</title>
        <authorList>
            <person name="Singleton D.R."/>
            <person name="Dickey A.N."/>
            <person name="Scholl E.H."/>
            <person name="Wright F.A."/>
            <person name="Aitken M.D."/>
        </authorList>
    </citation>
    <scope>NUCLEOTIDE SEQUENCE [LARGE SCALE GENOMIC DNA]</scope>
    <source>
        <strain evidence="14">PG1-Ca6</strain>
    </source>
</reference>
<name>A0A0C5J6A0_9PROT</name>
<comment type="similarity">
    <text evidence="2 10">Belongs to the cytochrome c oxidase subunit 3 family.</text>
</comment>
<dbReference type="Proteomes" id="UP000061603">
    <property type="component" value="Chromosome"/>
</dbReference>
<evidence type="ECO:0000256" key="7">
    <source>
        <dbReference type="ARBA" id="ARBA00023136"/>
    </source>
</evidence>
<dbReference type="PANTHER" id="PTHR11403:SF7">
    <property type="entry name" value="CYTOCHROME C OXIDASE SUBUNIT 3"/>
    <property type="match status" value="1"/>
</dbReference>
<feature type="transmembrane region" description="Helical" evidence="11">
    <location>
        <begin position="81"/>
        <end position="106"/>
    </location>
</feature>
<feature type="domain" description="Heme-copper oxidase subunit III family profile" evidence="12">
    <location>
        <begin position="5"/>
        <end position="283"/>
    </location>
</feature>
<dbReference type="InterPro" id="IPR013833">
    <property type="entry name" value="Cyt_c_oxidase_su3_a-hlx"/>
</dbReference>
<dbReference type="EC" id="7.1.1.9" evidence="3"/>
<dbReference type="FunFam" id="1.20.120.80:FF:000003">
    <property type="entry name" value="Cytochrome c oxidase subunit 3"/>
    <property type="match status" value="1"/>
</dbReference>
<evidence type="ECO:0000256" key="3">
    <source>
        <dbReference type="ARBA" id="ARBA00012949"/>
    </source>
</evidence>
<feature type="transmembrane region" description="Helical" evidence="11">
    <location>
        <begin position="43"/>
        <end position="61"/>
    </location>
</feature>
<dbReference type="HOGENOM" id="CLU_044071_0_0_4"/>
<dbReference type="STRING" id="1565605.PG1C_01600"/>
<dbReference type="GO" id="GO:0004129">
    <property type="term" value="F:cytochrome-c oxidase activity"/>
    <property type="evidence" value="ECO:0007669"/>
    <property type="project" value="UniProtKB-EC"/>
</dbReference>
<evidence type="ECO:0000259" key="12">
    <source>
        <dbReference type="PROSITE" id="PS50253"/>
    </source>
</evidence>
<dbReference type="PROSITE" id="PS50253">
    <property type="entry name" value="COX3"/>
    <property type="match status" value="1"/>
</dbReference>
<evidence type="ECO:0000313" key="14">
    <source>
        <dbReference type="Proteomes" id="UP000061603"/>
    </source>
</evidence>
<protein>
    <recommendedName>
        <fullName evidence="3">cytochrome-c oxidase</fullName>
        <ecNumber evidence="3">7.1.1.9</ecNumber>
    </recommendedName>
    <alternativeName>
        <fullName evidence="8">Cytochrome aa3 subunit 3</fullName>
    </alternativeName>
    <alternativeName>
        <fullName evidence="9">Cytochrome c oxidase polypeptide III</fullName>
    </alternativeName>
</protein>
<keyword evidence="5" id="KW-1278">Translocase</keyword>
<dbReference type="PANTHER" id="PTHR11403">
    <property type="entry name" value="CYTOCHROME C OXIDASE SUBUNIT III"/>
    <property type="match status" value="1"/>
</dbReference>
<dbReference type="EMBL" id="CP010554">
    <property type="protein sequence ID" value="AJP47510.1"/>
    <property type="molecule type" value="Genomic_DNA"/>
</dbReference>
<evidence type="ECO:0000256" key="5">
    <source>
        <dbReference type="ARBA" id="ARBA00022967"/>
    </source>
</evidence>
<feature type="transmembrane region" description="Helical" evidence="11">
    <location>
        <begin position="264"/>
        <end position="282"/>
    </location>
</feature>
<dbReference type="GO" id="GO:0005886">
    <property type="term" value="C:plasma membrane"/>
    <property type="evidence" value="ECO:0007669"/>
    <property type="project" value="UniProtKB-SubCell"/>
</dbReference>
<dbReference type="PATRIC" id="fig|1565605.3.peg.332"/>
<dbReference type="Gene3D" id="1.10.287.70">
    <property type="match status" value="1"/>
</dbReference>